<dbReference type="EMBL" id="CAJNOO010001723">
    <property type="protein sequence ID" value="CAF1191099.1"/>
    <property type="molecule type" value="Genomic_DNA"/>
</dbReference>
<dbReference type="AlphaFoldDB" id="A0A814VMW7"/>
<evidence type="ECO:0000313" key="2">
    <source>
        <dbReference type="EMBL" id="CAF3833490.1"/>
    </source>
</evidence>
<name>A0A814VMW7_9BILA</name>
<proteinExistence type="predicted"/>
<protein>
    <recommendedName>
        <fullName evidence="4">F-box domain-containing protein</fullName>
    </recommendedName>
</protein>
<dbReference type="OrthoDB" id="10043521at2759"/>
<evidence type="ECO:0000313" key="1">
    <source>
        <dbReference type="EMBL" id="CAF1191099.1"/>
    </source>
</evidence>
<evidence type="ECO:0000313" key="3">
    <source>
        <dbReference type="Proteomes" id="UP000663882"/>
    </source>
</evidence>
<sequence length="581" mass="69634">MNRIKRQGNFRQSQVHKKKKTISCIENLSNEIFYEIFDYLDGYNIYKAFSNLNIRFENLLINPLLPMKIEISSETKLDSRYKQFLRSNKHHIISFDFDSQSKFDQFMNLFTIDKLFPRLESLILNSISTYKLFILLFYLKSLSNLSSLSICLKNCSCNIGDIYQMIFHLPLKYFRVAVPRHPRLSITIPIAAQDQYSPIEYLLIYHRCTFNQLTNILLHTPRLSHLHCFNIIESDDQIKLKLMIKLNSLTHLTMTLYDLELDEFEEFLLKLCSQLQLLNVKIYSTDKSYLDADRWEQLISQNITSLTKFIFRYSDTIDDEFEISSCHLLINRFNSSFWIDRKWIFKFLIEEDELIYSIHPYQETWFDIQEYSYIKQDSKNNIDNSSNPYFSSVELSVTGTFLTENDEPLIKKINFIFNMIQITYLDIECDQMTVSILITILEALRNLNSIRLSNLLLRQQMDLNIRDKIIFNVFLKINKITKITLRNVTESDQIDFIFKRFPRIQFFGLERVRDDDLKSVIQYILWNIKDNYISHPMTICVFCDDAKYNKVEKLHQMINSKNLLKNYTIYRQYDRFYVQWK</sequence>
<evidence type="ECO:0008006" key="4">
    <source>
        <dbReference type="Google" id="ProtNLM"/>
    </source>
</evidence>
<reference evidence="1" key="1">
    <citation type="submission" date="2021-02" db="EMBL/GenBank/DDBJ databases">
        <authorList>
            <person name="Nowell W R."/>
        </authorList>
    </citation>
    <scope>NUCLEOTIDE SEQUENCE</scope>
</reference>
<organism evidence="1 3">
    <name type="scientific">Rotaria sordida</name>
    <dbReference type="NCBI Taxonomy" id="392033"/>
    <lineage>
        <taxon>Eukaryota</taxon>
        <taxon>Metazoa</taxon>
        <taxon>Spiralia</taxon>
        <taxon>Gnathifera</taxon>
        <taxon>Rotifera</taxon>
        <taxon>Eurotatoria</taxon>
        <taxon>Bdelloidea</taxon>
        <taxon>Philodinida</taxon>
        <taxon>Philodinidae</taxon>
        <taxon>Rotaria</taxon>
    </lineage>
</organism>
<accession>A0A814VMW7</accession>
<dbReference type="EMBL" id="CAJOAX010003042">
    <property type="protein sequence ID" value="CAF3833490.1"/>
    <property type="molecule type" value="Genomic_DNA"/>
</dbReference>
<gene>
    <name evidence="2" type="ORF">OTI717_LOCUS20137</name>
    <name evidence="1" type="ORF">RFH988_LOCUS24059</name>
</gene>
<dbReference type="Proteomes" id="UP000663823">
    <property type="component" value="Unassembled WGS sequence"/>
</dbReference>
<comment type="caution">
    <text evidence="1">The sequence shown here is derived from an EMBL/GenBank/DDBJ whole genome shotgun (WGS) entry which is preliminary data.</text>
</comment>
<dbReference type="Proteomes" id="UP000663882">
    <property type="component" value="Unassembled WGS sequence"/>
</dbReference>